<proteinExistence type="predicted"/>
<dbReference type="Proteomes" id="UP000244911">
    <property type="component" value="Unassembled WGS sequence"/>
</dbReference>
<sequence>MATSLPQTVNSVKFTVCALLTVAYDAVKLTFAADARSSKDGLPPFLPMV</sequence>
<evidence type="ECO:0000313" key="2">
    <source>
        <dbReference type="Proteomes" id="UP000244911"/>
    </source>
</evidence>
<reference evidence="2" key="1">
    <citation type="submission" date="2018-03" db="EMBL/GenBank/DDBJ databases">
        <authorList>
            <person name="Rodrigo-Torres L."/>
            <person name="Arahal R. D."/>
            <person name="Lucena T."/>
        </authorList>
    </citation>
    <scope>NUCLEOTIDE SEQUENCE [LARGE SCALE GENOMIC DNA]</scope>
    <source>
        <strain evidence="2">CECT 8811</strain>
    </source>
</reference>
<dbReference type="EMBL" id="OMOI01000002">
    <property type="protein sequence ID" value="SPF78888.1"/>
    <property type="molecule type" value="Genomic_DNA"/>
</dbReference>
<name>A0A2R8AS45_9RHOB</name>
<organism evidence="1 2">
    <name type="scientific">Aliiroseovarius pelagivivens</name>
    <dbReference type="NCBI Taxonomy" id="1639690"/>
    <lineage>
        <taxon>Bacteria</taxon>
        <taxon>Pseudomonadati</taxon>
        <taxon>Pseudomonadota</taxon>
        <taxon>Alphaproteobacteria</taxon>
        <taxon>Rhodobacterales</taxon>
        <taxon>Paracoccaceae</taxon>
        <taxon>Aliiroseovarius</taxon>
    </lineage>
</organism>
<gene>
    <name evidence="1" type="ORF">ALP8811_02820</name>
</gene>
<evidence type="ECO:0000313" key="1">
    <source>
        <dbReference type="EMBL" id="SPF78888.1"/>
    </source>
</evidence>
<keyword evidence="2" id="KW-1185">Reference proteome</keyword>
<dbReference type="AlphaFoldDB" id="A0A2R8AS45"/>
<accession>A0A2R8AS45</accession>
<protein>
    <submittedName>
        <fullName evidence="1">Uncharacterized protein</fullName>
    </submittedName>
</protein>